<proteinExistence type="predicted"/>
<accession>A0ACA9R5I9</accession>
<name>A0ACA9R5I9_9GLOM</name>
<gene>
    <name evidence="1" type="ORF">SPELUC_LOCUS16179</name>
</gene>
<protein>
    <submittedName>
        <fullName evidence="1">17341_t:CDS:1</fullName>
    </submittedName>
</protein>
<evidence type="ECO:0000313" key="2">
    <source>
        <dbReference type="Proteomes" id="UP000789366"/>
    </source>
</evidence>
<sequence length="271" mass="32335">LKYFIELAEQIRNGDKVKAVLHFLSPQKRIEEWFKNKVDKYTKKEKGQKYKETFDRQLNDVYQEIGKCRSYNDIRKFVNKYMAQIDDIDYQLNIKDNSINENFDMFYEAIVKELEDKCKDHCQLKEESLPNPSDDKLVKKRLGCTEHCYWCGALCWGEIDHDKNSGETKRHHSSHQPGGLKGTQYKNTRKLVAISCHNRSDETKVQYSIDNDIKILEWSEAKSADFNHWKFEPHYITNFNEIMCWFFENLHKDLAEKYKCNPADELELKNH</sequence>
<comment type="caution">
    <text evidence="1">The sequence shown here is derived from an EMBL/GenBank/DDBJ whole genome shotgun (WGS) entry which is preliminary data.</text>
</comment>
<evidence type="ECO:0000313" key="1">
    <source>
        <dbReference type="EMBL" id="CAG8777740.1"/>
    </source>
</evidence>
<feature type="non-terminal residue" evidence="1">
    <location>
        <position position="1"/>
    </location>
</feature>
<organism evidence="1 2">
    <name type="scientific">Cetraspora pellucida</name>
    <dbReference type="NCBI Taxonomy" id="1433469"/>
    <lineage>
        <taxon>Eukaryota</taxon>
        <taxon>Fungi</taxon>
        <taxon>Fungi incertae sedis</taxon>
        <taxon>Mucoromycota</taxon>
        <taxon>Glomeromycotina</taxon>
        <taxon>Glomeromycetes</taxon>
        <taxon>Diversisporales</taxon>
        <taxon>Gigasporaceae</taxon>
        <taxon>Cetraspora</taxon>
    </lineage>
</organism>
<dbReference type="EMBL" id="CAJVPW010058191">
    <property type="protein sequence ID" value="CAG8777740.1"/>
    <property type="molecule type" value="Genomic_DNA"/>
</dbReference>
<dbReference type="Proteomes" id="UP000789366">
    <property type="component" value="Unassembled WGS sequence"/>
</dbReference>
<keyword evidence="2" id="KW-1185">Reference proteome</keyword>
<reference evidence="1" key="1">
    <citation type="submission" date="2021-06" db="EMBL/GenBank/DDBJ databases">
        <authorList>
            <person name="Kallberg Y."/>
            <person name="Tangrot J."/>
            <person name="Rosling A."/>
        </authorList>
    </citation>
    <scope>NUCLEOTIDE SEQUENCE</scope>
    <source>
        <strain evidence="1">28 12/20/2015</strain>
    </source>
</reference>
<feature type="non-terminal residue" evidence="1">
    <location>
        <position position="271"/>
    </location>
</feature>